<gene>
    <name evidence="1" type="ORF">SDC9_202528</name>
</gene>
<name>A0A645IVE4_9ZZZZ</name>
<dbReference type="EMBL" id="VSSQ01123482">
    <property type="protein sequence ID" value="MPN54850.1"/>
    <property type="molecule type" value="Genomic_DNA"/>
</dbReference>
<dbReference type="AlphaFoldDB" id="A0A645IVE4"/>
<evidence type="ECO:0000313" key="1">
    <source>
        <dbReference type="EMBL" id="MPN54850.1"/>
    </source>
</evidence>
<protein>
    <submittedName>
        <fullName evidence="1">Uncharacterized protein</fullName>
    </submittedName>
</protein>
<accession>A0A645IVE4</accession>
<comment type="caution">
    <text evidence="1">The sequence shown here is derived from an EMBL/GenBank/DDBJ whole genome shotgun (WGS) entry which is preliminary data.</text>
</comment>
<proteinExistence type="predicted"/>
<reference evidence="1" key="1">
    <citation type="submission" date="2019-08" db="EMBL/GenBank/DDBJ databases">
        <authorList>
            <person name="Kucharzyk K."/>
            <person name="Murdoch R.W."/>
            <person name="Higgins S."/>
            <person name="Loffler F."/>
        </authorList>
    </citation>
    <scope>NUCLEOTIDE SEQUENCE</scope>
</reference>
<sequence length="146" mass="16045">MDKDVETVFPLPQGIIGAAAHNNAGAFLRKLADSLALGKKHLVGGGERLKIGIEIIEKTQASFLFHGADKVLRKSAFLRRKLDEFFIIKGEREFLSQFLTDDTPARTVFAGNGNDGICHFLLLLLKMWGCGNKPQPHIGFIAQVSL</sequence>
<organism evidence="1">
    <name type="scientific">bioreactor metagenome</name>
    <dbReference type="NCBI Taxonomy" id="1076179"/>
    <lineage>
        <taxon>unclassified sequences</taxon>
        <taxon>metagenomes</taxon>
        <taxon>ecological metagenomes</taxon>
    </lineage>
</organism>